<organism evidence="2 3">
    <name type="scientific">Escallonia rubra</name>
    <dbReference type="NCBI Taxonomy" id="112253"/>
    <lineage>
        <taxon>Eukaryota</taxon>
        <taxon>Viridiplantae</taxon>
        <taxon>Streptophyta</taxon>
        <taxon>Embryophyta</taxon>
        <taxon>Tracheophyta</taxon>
        <taxon>Spermatophyta</taxon>
        <taxon>Magnoliopsida</taxon>
        <taxon>eudicotyledons</taxon>
        <taxon>Gunneridae</taxon>
        <taxon>Pentapetalae</taxon>
        <taxon>asterids</taxon>
        <taxon>campanulids</taxon>
        <taxon>Escalloniales</taxon>
        <taxon>Escalloniaceae</taxon>
        <taxon>Escallonia</taxon>
    </lineage>
</organism>
<feature type="transmembrane region" description="Helical" evidence="1">
    <location>
        <begin position="12"/>
        <end position="33"/>
    </location>
</feature>
<dbReference type="Pfam" id="PF13668">
    <property type="entry name" value="Ferritin_2"/>
    <property type="match status" value="2"/>
</dbReference>
<gene>
    <name evidence="2" type="ORF">RJ640_024744</name>
</gene>
<protein>
    <recommendedName>
        <fullName evidence="4">Desiccation-related protein PCC13-62</fullName>
    </recommendedName>
</protein>
<name>A0AA88R7Y0_9ASTE</name>
<keyword evidence="1" id="KW-0472">Membrane</keyword>
<evidence type="ECO:0000256" key="1">
    <source>
        <dbReference type="SAM" id="Phobius"/>
    </source>
</evidence>
<sequence length="686" mass="75970">LSLLSTLKNSNKLTIMANISASTSFVMFFMVLISSKLMHTCLSSSTCPPGYPEHAIPIYKEDIDMMQFAENLEHLEADFFLWSALGYGLDQVAPWLAMGGPPPIGAQKANLDALTQHIIEEFGYEEVGHLRALKTTVGGFPRPLLDLSAHNFAKLFDQAFGYPLVPPFDPYRDSLSYMLASYVIPYVGLVGYVGTNPNINGYITKRLLAGLLGVEAGQDAVIRSYLYERAKEVVHPYNHTVAEFTIRISELRNRLAMCGIKDEGIIVPLELGAENQTMTNVLSANYDSLSYRRTPQEILRIVYGTGNEHVPGGFYPHGGNGRIAREEISGKKYLGGEALGFLDIAADWIAYWFQFLEEVGGFKNANKGTTMANISASTSFVMLVMVLTSSKLMHTCFSSPTCPPGYPEHAIPIYKEDIDMMQFAENLEHLEADFFLWSALGYGLDQVAPWLAMGGPPPIGAQKANLDALTQHIIEEFGYEEVGHLRALKTTVGGFPRPLLDLSAHNFAKLFDQAFGYPLVPPFDPYRDSLSYMLASYVIPYVGLVGYVGTNPNINGYITKRLLAGLLGVESGQDAVIRSYLYERAKEVVHPYNHTVAEFTIRISELRNRLAMCGIKDEGIIVPLELGAENRTMTNVLSANYDSLSYRRTPQEILRIVYGTGDEHVPGGFYPHGGNGRIAREFLEKP</sequence>
<dbReference type="PANTHER" id="PTHR31694:SF26">
    <property type="entry name" value="OS05G0151100 PROTEIN"/>
    <property type="match status" value="1"/>
</dbReference>
<proteinExistence type="predicted"/>
<evidence type="ECO:0000313" key="2">
    <source>
        <dbReference type="EMBL" id="KAK2976910.1"/>
    </source>
</evidence>
<dbReference type="SUPFAM" id="SSF47616">
    <property type="entry name" value="GST C-terminal domain-like"/>
    <property type="match status" value="1"/>
</dbReference>
<dbReference type="EMBL" id="JAVXUO010002027">
    <property type="protein sequence ID" value="KAK2976910.1"/>
    <property type="molecule type" value="Genomic_DNA"/>
</dbReference>
<comment type="caution">
    <text evidence="2">The sequence shown here is derived from an EMBL/GenBank/DDBJ whole genome shotgun (WGS) entry which is preliminary data.</text>
</comment>
<dbReference type="PANTHER" id="PTHR31694">
    <property type="entry name" value="DESICCATION-LIKE PROTEIN"/>
    <property type="match status" value="1"/>
</dbReference>
<dbReference type="Gene3D" id="1.20.1050.10">
    <property type="match status" value="1"/>
</dbReference>
<dbReference type="AlphaFoldDB" id="A0AA88R7Y0"/>
<evidence type="ECO:0000313" key="3">
    <source>
        <dbReference type="Proteomes" id="UP001187471"/>
    </source>
</evidence>
<keyword evidence="1" id="KW-1133">Transmembrane helix</keyword>
<feature type="non-terminal residue" evidence="2">
    <location>
        <position position="686"/>
    </location>
</feature>
<dbReference type="InterPro" id="IPR036282">
    <property type="entry name" value="Glutathione-S-Trfase_C_sf"/>
</dbReference>
<keyword evidence="1" id="KW-0812">Transmembrane</keyword>
<dbReference type="InterPro" id="IPR052965">
    <property type="entry name" value="Pigment-catalase-like"/>
</dbReference>
<accession>A0AA88R7Y0</accession>
<keyword evidence="3" id="KW-1185">Reference proteome</keyword>
<dbReference type="Proteomes" id="UP001187471">
    <property type="component" value="Unassembled WGS sequence"/>
</dbReference>
<evidence type="ECO:0008006" key="4">
    <source>
        <dbReference type="Google" id="ProtNLM"/>
    </source>
</evidence>
<reference evidence="2" key="1">
    <citation type="submission" date="2022-12" db="EMBL/GenBank/DDBJ databases">
        <title>Draft genome assemblies for two species of Escallonia (Escalloniales).</title>
        <authorList>
            <person name="Chanderbali A."/>
            <person name="Dervinis C."/>
            <person name="Anghel I."/>
            <person name="Soltis D."/>
            <person name="Soltis P."/>
            <person name="Zapata F."/>
        </authorList>
    </citation>
    <scope>NUCLEOTIDE SEQUENCE</scope>
    <source>
        <strain evidence="2">UCBG92.1500</strain>
        <tissue evidence="2">Leaf</tissue>
    </source>
</reference>